<dbReference type="RefSeq" id="WP_119766320.1">
    <property type="nucleotide sequence ID" value="NZ_QYUJ01000014.1"/>
</dbReference>
<dbReference type="PANTHER" id="PTHR36194">
    <property type="entry name" value="S-LAYER-LIKE PROTEIN"/>
    <property type="match status" value="1"/>
</dbReference>
<dbReference type="PANTHER" id="PTHR36194:SF1">
    <property type="entry name" value="S-LAYER-LIKE PROTEIN"/>
    <property type="match status" value="1"/>
</dbReference>
<dbReference type="Proteomes" id="UP000286287">
    <property type="component" value="Unassembled WGS sequence"/>
</dbReference>
<dbReference type="InterPro" id="IPR025493">
    <property type="entry name" value="DUF4384"/>
</dbReference>
<evidence type="ECO:0000313" key="3">
    <source>
        <dbReference type="EMBL" id="RJF73560.1"/>
    </source>
</evidence>
<keyword evidence="1" id="KW-0732">Signal</keyword>
<accession>A0A418VC19</accession>
<dbReference type="Pfam" id="PF14326">
    <property type="entry name" value="DUF4384"/>
    <property type="match status" value="1"/>
</dbReference>
<sequence>MRKLIPLALLTALIGSASAAPRITAQSIIVNPLPTNVNVNVWTDRDSSGNAVPNYAPGEQIHLYVRADRDAYVYLFNVDPQGQVDMILPNGYAGGSNFVKANVTKVFPQPGAAFTFDIAAPYGLNKVLALASTAPLNLNDIATFSNQQNSFATVNVQGQQQLAQALSIVVNPVPQNTWSSDTAYYNVVAYNGAAYDNSYVQPAPVYSAPVRPAPVQPAPVRPAPVYSDQWTTVPRWNTYYGNQYSLQTVHEQYASQLRAQGYRLVTIREYSGGLRSEWTRGYGNYSRAVLDVRNQNGQVAVNITQR</sequence>
<evidence type="ECO:0000259" key="2">
    <source>
        <dbReference type="Pfam" id="PF14326"/>
    </source>
</evidence>
<dbReference type="OrthoDB" id="63947at2"/>
<feature type="signal peptide" evidence="1">
    <location>
        <begin position="1"/>
        <end position="19"/>
    </location>
</feature>
<keyword evidence="4" id="KW-1185">Reference proteome</keyword>
<gene>
    <name evidence="3" type="ORF">D3875_06100</name>
</gene>
<evidence type="ECO:0000313" key="4">
    <source>
        <dbReference type="Proteomes" id="UP000286287"/>
    </source>
</evidence>
<dbReference type="EMBL" id="QYUJ01000014">
    <property type="protein sequence ID" value="RJF73560.1"/>
    <property type="molecule type" value="Genomic_DNA"/>
</dbReference>
<organism evidence="3 4">
    <name type="scientific">Deinococcus cavernae</name>
    <dbReference type="NCBI Taxonomy" id="2320857"/>
    <lineage>
        <taxon>Bacteria</taxon>
        <taxon>Thermotogati</taxon>
        <taxon>Deinococcota</taxon>
        <taxon>Deinococci</taxon>
        <taxon>Deinococcales</taxon>
        <taxon>Deinococcaceae</taxon>
        <taxon>Deinococcus</taxon>
    </lineage>
</organism>
<protein>
    <submittedName>
        <fullName evidence="3">DUF4384 domain-containing protein</fullName>
    </submittedName>
</protein>
<comment type="caution">
    <text evidence="3">The sequence shown here is derived from an EMBL/GenBank/DDBJ whole genome shotgun (WGS) entry which is preliminary data.</text>
</comment>
<feature type="chain" id="PRO_5019474286" evidence="1">
    <location>
        <begin position="20"/>
        <end position="306"/>
    </location>
</feature>
<name>A0A418VC19_9DEIO</name>
<proteinExistence type="predicted"/>
<evidence type="ECO:0000256" key="1">
    <source>
        <dbReference type="SAM" id="SignalP"/>
    </source>
</evidence>
<dbReference type="AlphaFoldDB" id="A0A418VC19"/>
<feature type="domain" description="DUF4384" evidence="2">
    <location>
        <begin position="55"/>
        <end position="135"/>
    </location>
</feature>
<reference evidence="3 4" key="1">
    <citation type="submission" date="2018-09" db="EMBL/GenBank/DDBJ databases">
        <authorList>
            <person name="Zhu H."/>
        </authorList>
    </citation>
    <scope>NUCLEOTIDE SEQUENCE [LARGE SCALE GENOMIC DNA]</scope>
    <source>
        <strain evidence="3 4">K2S05-167</strain>
    </source>
</reference>